<reference evidence="1" key="2">
    <citation type="journal article" date="2023" name="Int. J. Mol. Sci.">
        <title>De Novo Assembly and Annotation of 11 Diverse Shrub Willow (Salix) Genomes Reveals Novel Gene Organization in Sex-Linked Regions.</title>
        <authorList>
            <person name="Hyden B."/>
            <person name="Feng K."/>
            <person name="Yates T.B."/>
            <person name="Jawdy S."/>
            <person name="Cereghino C."/>
            <person name="Smart L.B."/>
            <person name="Muchero W."/>
        </authorList>
    </citation>
    <scope>NUCLEOTIDE SEQUENCE</scope>
    <source>
        <tissue evidence="1">Shoot tip</tissue>
    </source>
</reference>
<comment type="caution">
    <text evidence="1">The sequence shown here is derived from an EMBL/GenBank/DDBJ whole genome shotgun (WGS) entry which is preliminary data.</text>
</comment>
<name>A0A9Q0PB80_SALPP</name>
<evidence type="ECO:0000313" key="2">
    <source>
        <dbReference type="Proteomes" id="UP001151532"/>
    </source>
</evidence>
<evidence type="ECO:0000313" key="1">
    <source>
        <dbReference type="EMBL" id="KAJ6684916.1"/>
    </source>
</evidence>
<gene>
    <name evidence="1" type="ORF">OIU79_015077</name>
</gene>
<reference evidence="1" key="1">
    <citation type="submission" date="2022-11" db="EMBL/GenBank/DDBJ databases">
        <authorList>
            <person name="Hyden B.L."/>
            <person name="Feng K."/>
            <person name="Yates T."/>
            <person name="Jawdy S."/>
            <person name="Smart L.B."/>
            <person name="Muchero W."/>
        </authorList>
    </citation>
    <scope>NUCLEOTIDE SEQUENCE</scope>
    <source>
        <tissue evidence="1">Shoot tip</tissue>
    </source>
</reference>
<keyword evidence="2" id="KW-1185">Reference proteome</keyword>
<organism evidence="1 2">
    <name type="scientific">Salix purpurea</name>
    <name type="common">Purple osier willow</name>
    <dbReference type="NCBI Taxonomy" id="77065"/>
    <lineage>
        <taxon>Eukaryota</taxon>
        <taxon>Viridiplantae</taxon>
        <taxon>Streptophyta</taxon>
        <taxon>Embryophyta</taxon>
        <taxon>Tracheophyta</taxon>
        <taxon>Spermatophyta</taxon>
        <taxon>Magnoliopsida</taxon>
        <taxon>eudicotyledons</taxon>
        <taxon>Gunneridae</taxon>
        <taxon>Pentapetalae</taxon>
        <taxon>rosids</taxon>
        <taxon>fabids</taxon>
        <taxon>Malpighiales</taxon>
        <taxon>Salicaceae</taxon>
        <taxon>Saliceae</taxon>
        <taxon>Salix</taxon>
    </lineage>
</organism>
<proteinExistence type="predicted"/>
<sequence>MNTISSSCSADSRSASAVATASQCSADKCFFTNSTTGRLSRIMTKPVGLRMRSISINRSPALQPFFSMSEKTVQAWSRS</sequence>
<dbReference type="Proteomes" id="UP001151532">
    <property type="component" value="Chromosome 2"/>
</dbReference>
<protein>
    <submittedName>
        <fullName evidence="1">Uncharacterized protein</fullName>
    </submittedName>
</protein>
<dbReference type="EMBL" id="JAPFFK010000019">
    <property type="protein sequence ID" value="KAJ6684916.1"/>
    <property type="molecule type" value="Genomic_DNA"/>
</dbReference>
<accession>A0A9Q0PB80</accession>
<dbReference type="AlphaFoldDB" id="A0A9Q0PB80"/>